<comment type="caution">
    <text evidence="1">The sequence shown here is derived from an EMBL/GenBank/DDBJ whole genome shotgun (WGS) entry which is preliminary data.</text>
</comment>
<protein>
    <recommendedName>
        <fullName evidence="3">Response regulator</fullName>
    </recommendedName>
</protein>
<evidence type="ECO:0000313" key="2">
    <source>
        <dbReference type="Proteomes" id="UP000539075"/>
    </source>
</evidence>
<sequence>MKSRHIMLQTSRPEAWADFVAQLHAHGCTVGMAESFEQCKEAAQREHPVLAVLDPPSGELARSWVTALMMIDAGMHTAVVTDMPAEVFHDEMEGLGILTSLPLKPTAQDAQKMFELLRGVMGNWG</sequence>
<dbReference type="Proteomes" id="UP000539075">
    <property type="component" value="Unassembled WGS sequence"/>
</dbReference>
<dbReference type="AlphaFoldDB" id="A0A7W8C3M5"/>
<dbReference type="RefSeq" id="WP_183722256.1">
    <property type="nucleotide sequence ID" value="NZ_JACHGO010000011.1"/>
</dbReference>
<gene>
    <name evidence="1" type="ORF">HNQ38_002824</name>
</gene>
<evidence type="ECO:0008006" key="3">
    <source>
        <dbReference type="Google" id="ProtNLM"/>
    </source>
</evidence>
<proteinExistence type="predicted"/>
<keyword evidence="2" id="KW-1185">Reference proteome</keyword>
<evidence type="ECO:0000313" key="1">
    <source>
        <dbReference type="EMBL" id="MBB5144706.1"/>
    </source>
</evidence>
<accession>A0A7W8C3M5</accession>
<reference evidence="1 2" key="1">
    <citation type="submission" date="2020-08" db="EMBL/GenBank/DDBJ databases">
        <title>Genomic Encyclopedia of Type Strains, Phase IV (KMG-IV): sequencing the most valuable type-strain genomes for metagenomic binning, comparative biology and taxonomic classification.</title>
        <authorList>
            <person name="Goeker M."/>
        </authorList>
    </citation>
    <scope>NUCLEOTIDE SEQUENCE [LARGE SCALE GENOMIC DNA]</scope>
    <source>
        <strain evidence="1 2">DSM 11275</strain>
    </source>
</reference>
<name>A0A7W8C3M5_9BACT</name>
<organism evidence="1 2">
    <name type="scientific">Desulfovibrio intestinalis</name>
    <dbReference type="NCBI Taxonomy" id="58621"/>
    <lineage>
        <taxon>Bacteria</taxon>
        <taxon>Pseudomonadati</taxon>
        <taxon>Thermodesulfobacteriota</taxon>
        <taxon>Desulfovibrionia</taxon>
        <taxon>Desulfovibrionales</taxon>
        <taxon>Desulfovibrionaceae</taxon>
        <taxon>Desulfovibrio</taxon>
    </lineage>
</organism>
<dbReference type="EMBL" id="JACHGO010000011">
    <property type="protein sequence ID" value="MBB5144706.1"/>
    <property type="molecule type" value="Genomic_DNA"/>
</dbReference>